<evidence type="ECO:0000256" key="7">
    <source>
        <dbReference type="ARBA" id="ARBA00022840"/>
    </source>
</evidence>
<evidence type="ECO:0000313" key="11">
    <source>
        <dbReference type="EMBL" id="SER36939.1"/>
    </source>
</evidence>
<proteinExistence type="predicted"/>
<evidence type="ECO:0000256" key="3">
    <source>
        <dbReference type="ARBA" id="ARBA00022553"/>
    </source>
</evidence>
<dbReference type="AlphaFoldDB" id="A0A1H9NMS4"/>
<dbReference type="Pfam" id="PF07568">
    <property type="entry name" value="HisKA_2"/>
    <property type="match status" value="1"/>
</dbReference>
<dbReference type="Gene3D" id="3.30.565.10">
    <property type="entry name" value="Histidine kinase-like ATPase, C-terminal domain"/>
    <property type="match status" value="1"/>
</dbReference>
<dbReference type="PANTHER" id="PTHR41523">
    <property type="entry name" value="TWO-COMPONENT SYSTEM SENSOR PROTEIN"/>
    <property type="match status" value="1"/>
</dbReference>
<keyword evidence="9" id="KW-0812">Transmembrane</keyword>
<dbReference type="InterPro" id="IPR036890">
    <property type="entry name" value="HATPase_C_sf"/>
</dbReference>
<dbReference type="PROSITE" id="PS50109">
    <property type="entry name" value="HIS_KIN"/>
    <property type="match status" value="1"/>
</dbReference>
<evidence type="ECO:0000256" key="5">
    <source>
        <dbReference type="ARBA" id="ARBA00022741"/>
    </source>
</evidence>
<accession>A0A1H9NMS4</accession>
<gene>
    <name evidence="11" type="ORF">SAMN05444359_1389</name>
</gene>
<evidence type="ECO:0000256" key="2">
    <source>
        <dbReference type="ARBA" id="ARBA00012438"/>
    </source>
</evidence>
<protein>
    <recommendedName>
        <fullName evidence="2">histidine kinase</fullName>
        <ecNumber evidence="2">2.7.13.3</ecNumber>
    </recommendedName>
</protein>
<dbReference type="InterPro" id="IPR005467">
    <property type="entry name" value="His_kinase_dom"/>
</dbReference>
<keyword evidence="9" id="KW-1133">Transmembrane helix</keyword>
<evidence type="ECO:0000256" key="1">
    <source>
        <dbReference type="ARBA" id="ARBA00000085"/>
    </source>
</evidence>
<evidence type="ECO:0000256" key="8">
    <source>
        <dbReference type="SAM" id="Coils"/>
    </source>
</evidence>
<comment type="catalytic activity">
    <reaction evidence="1">
        <text>ATP + protein L-histidine = ADP + protein N-phospho-L-histidine.</text>
        <dbReference type="EC" id="2.7.13.3"/>
    </reaction>
</comment>
<evidence type="ECO:0000256" key="4">
    <source>
        <dbReference type="ARBA" id="ARBA00022679"/>
    </source>
</evidence>
<feature type="coiled-coil region" evidence="8">
    <location>
        <begin position="356"/>
        <end position="388"/>
    </location>
</feature>
<dbReference type="Pfam" id="PF02518">
    <property type="entry name" value="HATPase_c"/>
    <property type="match status" value="1"/>
</dbReference>
<dbReference type="InterPro" id="IPR011495">
    <property type="entry name" value="Sig_transdc_His_kin_sub2_dim/P"/>
</dbReference>
<evidence type="ECO:0000313" key="12">
    <source>
        <dbReference type="Proteomes" id="UP000199021"/>
    </source>
</evidence>
<dbReference type="Proteomes" id="UP000199021">
    <property type="component" value="Unassembled WGS sequence"/>
</dbReference>
<organism evidence="11 12">
    <name type="scientific">Neolewinella agarilytica</name>
    <dbReference type="NCBI Taxonomy" id="478744"/>
    <lineage>
        <taxon>Bacteria</taxon>
        <taxon>Pseudomonadati</taxon>
        <taxon>Bacteroidota</taxon>
        <taxon>Saprospiria</taxon>
        <taxon>Saprospirales</taxon>
        <taxon>Lewinellaceae</taxon>
        <taxon>Neolewinella</taxon>
    </lineage>
</organism>
<keyword evidence="4" id="KW-0808">Transferase</keyword>
<dbReference type="Gene3D" id="1.25.40.10">
    <property type="entry name" value="Tetratricopeptide repeat domain"/>
    <property type="match status" value="1"/>
</dbReference>
<dbReference type="SUPFAM" id="SSF48452">
    <property type="entry name" value="TPR-like"/>
    <property type="match status" value="1"/>
</dbReference>
<evidence type="ECO:0000256" key="9">
    <source>
        <dbReference type="SAM" id="Phobius"/>
    </source>
</evidence>
<dbReference type="STRING" id="478744.SAMN05444359_1389"/>
<dbReference type="EMBL" id="FOFB01000038">
    <property type="protein sequence ID" value="SER36939.1"/>
    <property type="molecule type" value="Genomic_DNA"/>
</dbReference>
<keyword evidence="7" id="KW-0067">ATP-binding</keyword>
<dbReference type="InterPro" id="IPR011990">
    <property type="entry name" value="TPR-like_helical_dom_sf"/>
</dbReference>
<dbReference type="SUPFAM" id="SSF55874">
    <property type="entry name" value="ATPase domain of HSP90 chaperone/DNA topoisomerase II/histidine kinase"/>
    <property type="match status" value="1"/>
</dbReference>
<feature type="transmembrane region" description="Helical" evidence="9">
    <location>
        <begin position="387"/>
        <end position="409"/>
    </location>
</feature>
<dbReference type="InterPro" id="IPR003594">
    <property type="entry name" value="HATPase_dom"/>
</dbReference>
<keyword evidence="12" id="KW-1185">Reference proteome</keyword>
<keyword evidence="8" id="KW-0175">Coiled coil</keyword>
<dbReference type="RefSeq" id="WP_090173099.1">
    <property type="nucleotide sequence ID" value="NZ_FOFB01000038.1"/>
</dbReference>
<keyword evidence="3" id="KW-0597">Phosphoprotein</keyword>
<keyword evidence="6 11" id="KW-0418">Kinase</keyword>
<dbReference type="OrthoDB" id="9767435at2"/>
<evidence type="ECO:0000256" key="6">
    <source>
        <dbReference type="ARBA" id="ARBA00022777"/>
    </source>
</evidence>
<feature type="domain" description="Histidine kinase" evidence="10">
    <location>
        <begin position="433"/>
        <end position="625"/>
    </location>
</feature>
<sequence length="625" mass="70401">MNGISLSSLILCFLLTTFLSGQSYSDRLETILSSPRDSVQLEQLSELLVEVINAGEVVPDSMFEHPLRLAQELNDFWTLGIVHSNRGVYYLNTGRIEEGLVAIDKAISFAYKSKQEDLLARAYATKMQMLMVIGDTEECAELATARAKIYHDSGQFYYEAETYQILAGLSSSLGDNELTVRYDSMAIALAEQSGYVDLQVLCFSNAAENLNILGRPEEGLVMAEKSLALAREYKLQFEKGNALSAHAESHLMLGNYDEALKDYELLKDWEGEASFDWLKINKGLLLQRIGRHDESRGLLLGLVRSIREKSNSPLELKKAYQMLQTVGLNQSQYDTVVWYGKLMKAQQDSLQSVKNIRNLLELEEKYKAEEKEVQIQLQEEQLARQRISLYATIFGFVLAFVAGVVFYLLSRRLKKRNFENEQLLADKETLIGEIHHRVKNNLQVISSLLQLQQRGLDSDDAKGREALRESQTRVNAMGLIHKKLYQGDEVTTVQMSDYLNDLGDTLIRTYLLEGQVDIFYDVEEIILDVDKAIPLGLIVNELVTNSLKYAFPVGREGTIEIVLHQEKDQFRLAVIDDGVGVTSAKEHADSTSFGNNLIRLLTKKLKGNVRVMAGEGYGVEISFAA</sequence>
<dbReference type="Gene3D" id="3.30.450.20">
    <property type="entry name" value="PAS domain"/>
    <property type="match status" value="1"/>
</dbReference>
<dbReference type="PANTHER" id="PTHR41523:SF8">
    <property type="entry name" value="ETHYLENE RESPONSE SENSOR PROTEIN"/>
    <property type="match status" value="1"/>
</dbReference>
<dbReference type="EC" id="2.7.13.3" evidence="2"/>
<keyword evidence="9" id="KW-0472">Membrane</keyword>
<dbReference type="GO" id="GO:0004673">
    <property type="term" value="F:protein histidine kinase activity"/>
    <property type="evidence" value="ECO:0007669"/>
    <property type="project" value="UniProtKB-EC"/>
</dbReference>
<dbReference type="InParanoid" id="A0A1H9NMS4"/>
<evidence type="ECO:0000259" key="10">
    <source>
        <dbReference type="PROSITE" id="PS50109"/>
    </source>
</evidence>
<dbReference type="GO" id="GO:0005524">
    <property type="term" value="F:ATP binding"/>
    <property type="evidence" value="ECO:0007669"/>
    <property type="project" value="UniProtKB-KW"/>
</dbReference>
<name>A0A1H9NMS4_9BACT</name>
<keyword evidence="5" id="KW-0547">Nucleotide-binding</keyword>
<reference evidence="12" key="1">
    <citation type="submission" date="2016-10" db="EMBL/GenBank/DDBJ databases">
        <authorList>
            <person name="Varghese N."/>
            <person name="Submissions S."/>
        </authorList>
    </citation>
    <scope>NUCLEOTIDE SEQUENCE [LARGE SCALE GENOMIC DNA]</scope>
    <source>
        <strain evidence="12">DSM 24740</strain>
    </source>
</reference>